<evidence type="ECO:0000313" key="2">
    <source>
        <dbReference type="Proteomes" id="UP000077266"/>
    </source>
</evidence>
<keyword evidence="2" id="KW-1185">Reference proteome</keyword>
<organism evidence="1 2">
    <name type="scientific">Exidia glandulosa HHB12029</name>
    <dbReference type="NCBI Taxonomy" id="1314781"/>
    <lineage>
        <taxon>Eukaryota</taxon>
        <taxon>Fungi</taxon>
        <taxon>Dikarya</taxon>
        <taxon>Basidiomycota</taxon>
        <taxon>Agaricomycotina</taxon>
        <taxon>Agaricomycetes</taxon>
        <taxon>Auriculariales</taxon>
        <taxon>Exidiaceae</taxon>
        <taxon>Exidia</taxon>
    </lineage>
</organism>
<dbReference type="AlphaFoldDB" id="A0A165KPX6"/>
<evidence type="ECO:0000313" key="1">
    <source>
        <dbReference type="EMBL" id="KZV96672.1"/>
    </source>
</evidence>
<proteinExistence type="predicted"/>
<sequence length="99" mass="10904">MGTARLPSSSVVPTASLEPFARLACVPQKTLRRFHHRLDQLIYTMCRVRVSAPSRPADHVYAFTRLARSPTRPRRVAVARSARGPALTRSTPALAVRAA</sequence>
<accession>A0A165KPX6</accession>
<reference evidence="1 2" key="1">
    <citation type="journal article" date="2016" name="Mol. Biol. Evol.">
        <title>Comparative Genomics of Early-Diverging Mushroom-Forming Fungi Provides Insights into the Origins of Lignocellulose Decay Capabilities.</title>
        <authorList>
            <person name="Nagy L.G."/>
            <person name="Riley R."/>
            <person name="Tritt A."/>
            <person name="Adam C."/>
            <person name="Daum C."/>
            <person name="Floudas D."/>
            <person name="Sun H."/>
            <person name="Yadav J.S."/>
            <person name="Pangilinan J."/>
            <person name="Larsson K.H."/>
            <person name="Matsuura K."/>
            <person name="Barry K."/>
            <person name="Labutti K."/>
            <person name="Kuo R."/>
            <person name="Ohm R.A."/>
            <person name="Bhattacharya S.S."/>
            <person name="Shirouzu T."/>
            <person name="Yoshinaga Y."/>
            <person name="Martin F.M."/>
            <person name="Grigoriev I.V."/>
            <person name="Hibbett D.S."/>
        </authorList>
    </citation>
    <scope>NUCLEOTIDE SEQUENCE [LARGE SCALE GENOMIC DNA]</scope>
    <source>
        <strain evidence="1 2">HHB12029</strain>
    </source>
</reference>
<name>A0A165KPX6_EXIGL</name>
<dbReference type="Proteomes" id="UP000077266">
    <property type="component" value="Unassembled WGS sequence"/>
</dbReference>
<dbReference type="InParanoid" id="A0A165KPX6"/>
<protein>
    <submittedName>
        <fullName evidence="1">Uncharacterized protein</fullName>
    </submittedName>
</protein>
<gene>
    <name evidence="1" type="ORF">EXIGLDRAFT_411855</name>
</gene>
<dbReference type="EMBL" id="KV425940">
    <property type="protein sequence ID" value="KZV96672.1"/>
    <property type="molecule type" value="Genomic_DNA"/>
</dbReference>